<gene>
    <name evidence="2" type="ORF">K0T92_11390</name>
</gene>
<sequence length="385" mass="41150">MQAEAFERQLVAIRRQLHENPELSHEEYETSASIRGWLADAGIRIVDYNLRTGVIAEVGGAHGGPIIAIRADIDALPIQEETGLPYASRVPGRMHACGHDFHTAAILGAALLLKEREQELPGTVRFLFQPAEEKAQGAVQVIASGALEGVRAVFGMHNKPDLPVGTIGIKAGPIMAAADGFAVEVEGRGSHAAVPEAGLDPIVIAAHMVTALQSIVSRNVGALESAVVSVTRLNSGTAWNVIPDKAVFDGTLRTFDEGVRVKVRDRFDRIIAGVAEAFESRAAVRWIAGPHAVINDAAWAQQARHTAESIGLTVVEPVPSPAGEDFAFYLKEAPGLFVFLGTGGPKEWHHPAFDVDERALPLGASFFAALAQDALERLTEESNRK</sequence>
<dbReference type="Pfam" id="PF01546">
    <property type="entry name" value="Peptidase_M20"/>
    <property type="match status" value="1"/>
</dbReference>
<dbReference type="InterPro" id="IPR017439">
    <property type="entry name" value="Amidohydrolase"/>
</dbReference>
<evidence type="ECO:0000259" key="1">
    <source>
        <dbReference type="Pfam" id="PF07687"/>
    </source>
</evidence>
<dbReference type="SUPFAM" id="SSF55031">
    <property type="entry name" value="Bacterial exopeptidase dimerisation domain"/>
    <property type="match status" value="1"/>
</dbReference>
<protein>
    <submittedName>
        <fullName evidence="2">Amidohydrolase</fullName>
    </submittedName>
</protein>
<dbReference type="InterPro" id="IPR036264">
    <property type="entry name" value="Bact_exopeptidase_dim_dom"/>
</dbReference>
<dbReference type="InterPro" id="IPR002933">
    <property type="entry name" value="Peptidase_M20"/>
</dbReference>
<dbReference type="Pfam" id="PF07687">
    <property type="entry name" value="M20_dimer"/>
    <property type="match status" value="1"/>
</dbReference>
<name>A0ABS7D601_9BACL</name>
<dbReference type="PANTHER" id="PTHR11014:SF63">
    <property type="entry name" value="METALLOPEPTIDASE, PUTATIVE (AFU_ORTHOLOGUE AFUA_6G09600)-RELATED"/>
    <property type="match status" value="1"/>
</dbReference>
<dbReference type="EMBL" id="JAHZIJ010000006">
    <property type="protein sequence ID" value="MBW7475353.1"/>
    <property type="molecule type" value="Genomic_DNA"/>
</dbReference>
<comment type="caution">
    <text evidence="2">The sequence shown here is derived from an EMBL/GenBank/DDBJ whole genome shotgun (WGS) entry which is preliminary data.</text>
</comment>
<dbReference type="NCBIfam" id="TIGR01891">
    <property type="entry name" value="amidohydrolases"/>
    <property type="match status" value="1"/>
</dbReference>
<evidence type="ECO:0000313" key="2">
    <source>
        <dbReference type="EMBL" id="MBW7475353.1"/>
    </source>
</evidence>
<accession>A0ABS7D601</accession>
<dbReference type="Gene3D" id="3.30.70.360">
    <property type="match status" value="1"/>
</dbReference>
<feature type="domain" description="Peptidase M20 dimerisation" evidence="1">
    <location>
        <begin position="180"/>
        <end position="273"/>
    </location>
</feature>
<dbReference type="PANTHER" id="PTHR11014">
    <property type="entry name" value="PEPTIDASE M20 FAMILY MEMBER"/>
    <property type="match status" value="1"/>
</dbReference>
<proteinExistence type="predicted"/>
<keyword evidence="3" id="KW-1185">Reference proteome</keyword>
<dbReference type="Gene3D" id="3.40.630.10">
    <property type="entry name" value="Zn peptidases"/>
    <property type="match status" value="1"/>
</dbReference>
<dbReference type="Proteomes" id="UP000812277">
    <property type="component" value="Unassembled WGS sequence"/>
</dbReference>
<organism evidence="2 3">
    <name type="scientific">Paenibacillus oenotherae</name>
    <dbReference type="NCBI Taxonomy" id="1435645"/>
    <lineage>
        <taxon>Bacteria</taxon>
        <taxon>Bacillati</taxon>
        <taxon>Bacillota</taxon>
        <taxon>Bacilli</taxon>
        <taxon>Bacillales</taxon>
        <taxon>Paenibacillaceae</taxon>
        <taxon>Paenibacillus</taxon>
    </lineage>
</organism>
<reference evidence="2 3" key="1">
    <citation type="submission" date="2021-07" db="EMBL/GenBank/DDBJ databases">
        <title>Paenibacillus radiodurans sp. nov., isolated from the southeastern edge of Tengger Desert.</title>
        <authorList>
            <person name="Zhang G."/>
        </authorList>
    </citation>
    <scope>NUCLEOTIDE SEQUENCE [LARGE SCALE GENOMIC DNA]</scope>
    <source>
        <strain evidence="2 3">DT7-4</strain>
    </source>
</reference>
<dbReference type="InterPro" id="IPR011650">
    <property type="entry name" value="Peptidase_M20_dimer"/>
</dbReference>
<dbReference type="PIRSF" id="PIRSF005962">
    <property type="entry name" value="Pept_M20D_amidohydro"/>
    <property type="match status" value="1"/>
</dbReference>
<dbReference type="SUPFAM" id="SSF53187">
    <property type="entry name" value="Zn-dependent exopeptidases"/>
    <property type="match status" value="1"/>
</dbReference>
<evidence type="ECO:0000313" key="3">
    <source>
        <dbReference type="Proteomes" id="UP000812277"/>
    </source>
</evidence>